<reference evidence="2 3" key="1">
    <citation type="submission" date="2020-02" db="EMBL/GenBank/DDBJ databases">
        <title>Acidophilic actinobacteria isolated from forest soil.</title>
        <authorList>
            <person name="Golinska P."/>
        </authorList>
    </citation>
    <scope>NUCLEOTIDE SEQUENCE [LARGE SCALE GENOMIC DNA]</scope>
    <source>
        <strain evidence="2 3">NL8</strain>
    </source>
</reference>
<evidence type="ECO:0000313" key="2">
    <source>
        <dbReference type="EMBL" id="MBS2547729.1"/>
    </source>
</evidence>
<accession>A0ABS5KNU8</accession>
<feature type="transmembrane region" description="Helical" evidence="1">
    <location>
        <begin position="85"/>
        <end position="109"/>
    </location>
</feature>
<sequence>MKALYRYTLSTALHSQRYVAPMVFFLALLAVLTSSDSGPLLGVYAAAAVSVLACATWLTAAVVNIEEPVGRTIVVVNAGNARGPLAAAVAVSATFCVGMVVIGLGYPVISGSHTVLVRSVLLGAAAELTCAAVGIGLGLLCSRLVIGRPGASVLVGLALVLGVILAKPLPPVYPMLHAMTGGHPSAGVGFVGYAAAGLLFLAAAGAATQYIAVRLD</sequence>
<keyword evidence="1" id="KW-0472">Membrane</keyword>
<evidence type="ECO:0000256" key="1">
    <source>
        <dbReference type="SAM" id="Phobius"/>
    </source>
</evidence>
<protein>
    <recommendedName>
        <fullName evidence="4">ABC transporter</fullName>
    </recommendedName>
</protein>
<dbReference type="RefSeq" id="WP_212009309.1">
    <property type="nucleotide sequence ID" value="NZ_JAAFYZ010000033.1"/>
</dbReference>
<feature type="transmembrane region" description="Helical" evidence="1">
    <location>
        <begin position="41"/>
        <end position="65"/>
    </location>
</feature>
<gene>
    <name evidence="2" type="ORF">KGQ19_12710</name>
</gene>
<feature type="transmembrane region" description="Helical" evidence="1">
    <location>
        <begin position="152"/>
        <end position="170"/>
    </location>
</feature>
<organism evidence="2 3">
    <name type="scientific">Catenulispora pinistramenti</name>
    <dbReference type="NCBI Taxonomy" id="2705254"/>
    <lineage>
        <taxon>Bacteria</taxon>
        <taxon>Bacillati</taxon>
        <taxon>Actinomycetota</taxon>
        <taxon>Actinomycetes</taxon>
        <taxon>Catenulisporales</taxon>
        <taxon>Catenulisporaceae</taxon>
        <taxon>Catenulispora</taxon>
    </lineage>
</organism>
<evidence type="ECO:0008006" key="4">
    <source>
        <dbReference type="Google" id="ProtNLM"/>
    </source>
</evidence>
<feature type="transmembrane region" description="Helical" evidence="1">
    <location>
        <begin position="190"/>
        <end position="213"/>
    </location>
</feature>
<dbReference type="EMBL" id="JAAFYZ010000033">
    <property type="protein sequence ID" value="MBS2547729.1"/>
    <property type="molecule type" value="Genomic_DNA"/>
</dbReference>
<keyword evidence="3" id="KW-1185">Reference proteome</keyword>
<keyword evidence="1" id="KW-0812">Transmembrane</keyword>
<name>A0ABS5KNU8_9ACTN</name>
<proteinExistence type="predicted"/>
<evidence type="ECO:0000313" key="3">
    <source>
        <dbReference type="Proteomes" id="UP000730482"/>
    </source>
</evidence>
<keyword evidence="1" id="KW-1133">Transmembrane helix</keyword>
<feature type="transmembrane region" description="Helical" evidence="1">
    <location>
        <begin position="115"/>
        <end position="140"/>
    </location>
</feature>
<dbReference type="Proteomes" id="UP000730482">
    <property type="component" value="Unassembled WGS sequence"/>
</dbReference>
<feature type="transmembrane region" description="Helical" evidence="1">
    <location>
        <begin position="18"/>
        <end position="35"/>
    </location>
</feature>
<comment type="caution">
    <text evidence="2">The sequence shown here is derived from an EMBL/GenBank/DDBJ whole genome shotgun (WGS) entry which is preliminary data.</text>
</comment>